<reference evidence="9" key="2">
    <citation type="submission" date="2023-01" db="EMBL/GenBank/DDBJ databases">
        <authorList>
            <person name="Sun Q."/>
            <person name="Evtushenko L."/>
        </authorList>
    </citation>
    <scope>NUCLEOTIDE SEQUENCE</scope>
    <source>
        <strain evidence="9">VKM Ac-1321</strain>
    </source>
</reference>
<evidence type="ECO:0000313" key="10">
    <source>
        <dbReference type="Proteomes" id="UP001143480"/>
    </source>
</evidence>
<organism evidence="9 10">
    <name type="scientific">Dactylosporangium matsuzakiense</name>
    <dbReference type="NCBI Taxonomy" id="53360"/>
    <lineage>
        <taxon>Bacteria</taxon>
        <taxon>Bacillati</taxon>
        <taxon>Actinomycetota</taxon>
        <taxon>Actinomycetes</taxon>
        <taxon>Micromonosporales</taxon>
        <taxon>Micromonosporaceae</taxon>
        <taxon>Dactylosporangium</taxon>
    </lineage>
</organism>
<dbReference type="Gene3D" id="3.30.460.20">
    <property type="entry name" value="CorA soluble domain-like"/>
    <property type="match status" value="1"/>
</dbReference>
<dbReference type="GO" id="GO:0005886">
    <property type="term" value="C:plasma membrane"/>
    <property type="evidence" value="ECO:0007669"/>
    <property type="project" value="UniProtKB-SubCell"/>
</dbReference>
<dbReference type="PANTHER" id="PTHR46494:SF1">
    <property type="entry name" value="CORA FAMILY METAL ION TRANSPORTER (EUROFUNG)"/>
    <property type="match status" value="1"/>
</dbReference>
<dbReference type="GO" id="GO:0015087">
    <property type="term" value="F:cobalt ion transmembrane transporter activity"/>
    <property type="evidence" value="ECO:0007669"/>
    <property type="project" value="TreeGrafter"/>
</dbReference>
<reference evidence="9" key="1">
    <citation type="journal article" date="2014" name="Int. J. Syst. Evol. Microbiol.">
        <title>Complete genome sequence of Corynebacterium casei LMG S-19264T (=DSM 44701T), isolated from a smear-ripened cheese.</title>
        <authorList>
            <consortium name="US DOE Joint Genome Institute (JGI-PGF)"/>
            <person name="Walter F."/>
            <person name="Albersmeier A."/>
            <person name="Kalinowski J."/>
            <person name="Ruckert C."/>
        </authorList>
    </citation>
    <scope>NUCLEOTIDE SEQUENCE</scope>
    <source>
        <strain evidence="9">VKM Ac-1321</strain>
    </source>
</reference>
<protein>
    <submittedName>
        <fullName evidence="9">Magnesium transporter CorA</fullName>
    </submittedName>
</protein>
<name>A0A9W6NR66_9ACTN</name>
<dbReference type="Gene3D" id="1.20.58.340">
    <property type="entry name" value="Magnesium transport protein CorA, transmembrane region"/>
    <property type="match status" value="2"/>
</dbReference>
<dbReference type="Pfam" id="PF01544">
    <property type="entry name" value="CorA"/>
    <property type="match status" value="1"/>
</dbReference>
<evidence type="ECO:0000256" key="2">
    <source>
        <dbReference type="ARBA" id="ARBA00009765"/>
    </source>
</evidence>
<dbReference type="GO" id="GO:0000287">
    <property type="term" value="F:magnesium ion binding"/>
    <property type="evidence" value="ECO:0007669"/>
    <property type="project" value="TreeGrafter"/>
</dbReference>
<comment type="caution">
    <text evidence="9">The sequence shown here is derived from an EMBL/GenBank/DDBJ whole genome shotgun (WGS) entry which is preliminary data.</text>
</comment>
<comment type="subcellular location">
    <subcellularLocation>
        <location evidence="1">Cell membrane</location>
        <topology evidence="1">Multi-pass membrane protein</topology>
    </subcellularLocation>
</comment>
<dbReference type="SUPFAM" id="SSF144083">
    <property type="entry name" value="Magnesium transport protein CorA, transmembrane region"/>
    <property type="match status" value="1"/>
</dbReference>
<dbReference type="EMBL" id="BSFP01000064">
    <property type="protein sequence ID" value="GLL05877.1"/>
    <property type="molecule type" value="Genomic_DNA"/>
</dbReference>
<dbReference type="Proteomes" id="UP001143480">
    <property type="component" value="Unassembled WGS sequence"/>
</dbReference>
<evidence type="ECO:0000256" key="7">
    <source>
        <dbReference type="ARBA" id="ARBA00023136"/>
    </source>
</evidence>
<dbReference type="InterPro" id="IPR045861">
    <property type="entry name" value="CorA_cytoplasmic_dom"/>
</dbReference>
<evidence type="ECO:0000256" key="8">
    <source>
        <dbReference type="SAM" id="Phobius"/>
    </source>
</evidence>
<evidence type="ECO:0000256" key="4">
    <source>
        <dbReference type="ARBA" id="ARBA00022475"/>
    </source>
</evidence>
<dbReference type="PANTHER" id="PTHR46494">
    <property type="entry name" value="CORA FAMILY METAL ION TRANSPORTER (EUROFUNG)"/>
    <property type="match status" value="1"/>
</dbReference>
<evidence type="ECO:0000256" key="5">
    <source>
        <dbReference type="ARBA" id="ARBA00022692"/>
    </source>
</evidence>
<keyword evidence="10" id="KW-1185">Reference proteome</keyword>
<feature type="transmembrane region" description="Helical" evidence="8">
    <location>
        <begin position="297"/>
        <end position="318"/>
    </location>
</feature>
<keyword evidence="7 8" id="KW-0472">Membrane</keyword>
<keyword evidence="6 8" id="KW-1133">Transmembrane helix</keyword>
<comment type="similarity">
    <text evidence="2">Belongs to the CorA metal ion transporter (MIT) (TC 1.A.35) family.</text>
</comment>
<keyword evidence="5 8" id="KW-0812">Transmembrane</keyword>
<dbReference type="InterPro" id="IPR045863">
    <property type="entry name" value="CorA_TM1_TM2"/>
</dbReference>
<dbReference type="AlphaFoldDB" id="A0A9W6NR66"/>
<keyword evidence="3" id="KW-0813">Transport</keyword>
<feature type="transmembrane region" description="Helical" evidence="8">
    <location>
        <begin position="268"/>
        <end position="285"/>
    </location>
</feature>
<evidence type="ECO:0000313" key="9">
    <source>
        <dbReference type="EMBL" id="GLL05877.1"/>
    </source>
</evidence>
<accession>A0A9W6NR66</accession>
<gene>
    <name evidence="9" type="ORF">GCM10017581_076250</name>
</gene>
<dbReference type="RefSeq" id="WP_261960826.1">
    <property type="nucleotide sequence ID" value="NZ_BAAAXA010000001.1"/>
</dbReference>
<dbReference type="InterPro" id="IPR002523">
    <property type="entry name" value="MgTranspt_CorA/ZnTranspt_ZntB"/>
</dbReference>
<sequence length="324" mass="36798">MARTRLYRDGQLEAEDFPLDDISEHLKDSAAVVWLDLADPEQGDYDRVQEEFGLHRLAIEDASSPHERPKLLHYPKHMFFNAYAVKFQKRKGAVVVEEVSAFLTDQALITVHGAGFDMDGVVERWDATAEDLAGHGVAWLAHGLLDVIVDGQFDAVQALDEELEGLEDRLFEETMVAVREVQQRSFRLRKSLNRMRKVIMPMREVVGGLMHSREHLVDEEMIPYFQDLYDHVLRVTEFTESLRDFTATILESNLAVQGNRQNSIMKKVTSWAAIIAVPTAVTGYYGQNVPYPGSDKLSGFITSAILIVVLSVVLYVTFKRKDWL</sequence>
<evidence type="ECO:0000256" key="3">
    <source>
        <dbReference type="ARBA" id="ARBA00022448"/>
    </source>
</evidence>
<proteinExistence type="inferred from homology"/>
<dbReference type="CDD" id="cd12822">
    <property type="entry name" value="TmCorA-like"/>
    <property type="match status" value="1"/>
</dbReference>
<keyword evidence="4" id="KW-1003">Cell membrane</keyword>
<evidence type="ECO:0000256" key="6">
    <source>
        <dbReference type="ARBA" id="ARBA00022989"/>
    </source>
</evidence>
<dbReference type="GO" id="GO:0050897">
    <property type="term" value="F:cobalt ion binding"/>
    <property type="evidence" value="ECO:0007669"/>
    <property type="project" value="TreeGrafter"/>
</dbReference>
<dbReference type="GO" id="GO:0015095">
    <property type="term" value="F:magnesium ion transmembrane transporter activity"/>
    <property type="evidence" value="ECO:0007669"/>
    <property type="project" value="TreeGrafter"/>
</dbReference>
<evidence type="ECO:0000256" key="1">
    <source>
        <dbReference type="ARBA" id="ARBA00004651"/>
    </source>
</evidence>
<dbReference type="SUPFAM" id="SSF143865">
    <property type="entry name" value="CorA soluble domain-like"/>
    <property type="match status" value="1"/>
</dbReference>